<proteinExistence type="inferred from homology"/>
<dbReference type="Proteomes" id="UP000482155">
    <property type="component" value="Unassembled WGS sequence"/>
</dbReference>
<organism evidence="4 5">
    <name type="scientific">Noviherbaspirillum galbum</name>
    <dbReference type="NCBI Taxonomy" id="2709383"/>
    <lineage>
        <taxon>Bacteria</taxon>
        <taxon>Pseudomonadati</taxon>
        <taxon>Pseudomonadota</taxon>
        <taxon>Betaproteobacteria</taxon>
        <taxon>Burkholderiales</taxon>
        <taxon>Oxalobacteraceae</taxon>
        <taxon>Noviherbaspirillum</taxon>
    </lineage>
</organism>
<dbReference type="GO" id="GO:0004553">
    <property type="term" value="F:hydrolase activity, hydrolyzing O-glycosyl compounds"/>
    <property type="evidence" value="ECO:0007669"/>
    <property type="project" value="InterPro"/>
</dbReference>
<dbReference type="SUPFAM" id="SSF49899">
    <property type="entry name" value="Concanavalin A-like lectins/glucanases"/>
    <property type="match status" value="1"/>
</dbReference>
<keyword evidence="4" id="KW-0378">Hydrolase</keyword>
<name>A0A6B3STC9_9BURK</name>
<sequence>MSVLLTACGGGSSGDAGSTPAQGAQSSTSATSLVQSSTAAVPSAAPTESTASTVSTAPAASTDTSTANAASATPAAPAASTTQETQTTQPTQATAASAPAPTTTAAAAGNTTNTSAGTSQQLADAVVTGPDSPTGQNPDNFTLTFKDEFDTDLDSKRWRTDRTDTWSSIKNYAVENGTLKIWPQRGNDGAFFNRTIDTEGRFTQQYGYFEIEAKLPKGKGAWPAFWLFNQFGERRPEIDIMEAYPGGLEPWSRMGADGVPVATMYAPVAWTDSTSRAGYAKVETPDLSADFHRYGLKWEPNRQTFYFDGREVFTLDVSMSDPMYIILDLWFGSASGTPDDSTPTGPGNSYEIKYVKAWQFK</sequence>
<dbReference type="InterPro" id="IPR013320">
    <property type="entry name" value="ConA-like_dom_sf"/>
</dbReference>
<evidence type="ECO:0000256" key="2">
    <source>
        <dbReference type="SAM" id="MobiDB-lite"/>
    </source>
</evidence>
<evidence type="ECO:0000313" key="4">
    <source>
        <dbReference type="EMBL" id="NEX64230.1"/>
    </source>
</evidence>
<comment type="similarity">
    <text evidence="1">Belongs to the glycosyl hydrolase 16 family.</text>
</comment>
<dbReference type="PANTHER" id="PTHR10963:SF55">
    <property type="entry name" value="GLYCOSIDE HYDROLASE FAMILY 16 PROTEIN"/>
    <property type="match status" value="1"/>
</dbReference>
<accession>A0A6B3STC9</accession>
<feature type="compositionally biased region" description="Low complexity" evidence="2">
    <location>
        <begin position="15"/>
        <end position="121"/>
    </location>
</feature>
<comment type="caution">
    <text evidence="4">The sequence shown here is derived from an EMBL/GenBank/DDBJ whole genome shotgun (WGS) entry which is preliminary data.</text>
</comment>
<dbReference type="GO" id="GO:0005975">
    <property type="term" value="P:carbohydrate metabolic process"/>
    <property type="evidence" value="ECO:0007669"/>
    <property type="project" value="InterPro"/>
</dbReference>
<evidence type="ECO:0000313" key="5">
    <source>
        <dbReference type="Proteomes" id="UP000482155"/>
    </source>
</evidence>
<dbReference type="PROSITE" id="PS51762">
    <property type="entry name" value="GH16_2"/>
    <property type="match status" value="1"/>
</dbReference>
<dbReference type="PANTHER" id="PTHR10963">
    <property type="entry name" value="GLYCOSYL HYDROLASE-RELATED"/>
    <property type="match status" value="1"/>
</dbReference>
<dbReference type="Gene3D" id="2.60.120.200">
    <property type="match status" value="1"/>
</dbReference>
<reference evidence="4 5" key="1">
    <citation type="submission" date="2020-02" db="EMBL/GenBank/DDBJ databases">
        <authorList>
            <person name="Kim M.K."/>
        </authorList>
    </citation>
    <scope>NUCLEOTIDE SEQUENCE [LARGE SCALE GENOMIC DNA]</scope>
    <source>
        <strain evidence="4 5">17J57-3</strain>
    </source>
</reference>
<dbReference type="InterPro" id="IPR000757">
    <property type="entry name" value="Beta-glucanase-like"/>
</dbReference>
<dbReference type="InterPro" id="IPR050546">
    <property type="entry name" value="Glycosyl_Hydrlase_16"/>
</dbReference>
<dbReference type="CDD" id="cd08023">
    <property type="entry name" value="GH16_laminarinase_like"/>
    <property type="match status" value="1"/>
</dbReference>
<feature type="region of interest" description="Disordered" evidence="2">
    <location>
        <begin position="1"/>
        <end position="143"/>
    </location>
</feature>
<gene>
    <name evidence="4" type="ORF">G3574_24370</name>
</gene>
<dbReference type="AlphaFoldDB" id="A0A6B3STC9"/>
<protein>
    <submittedName>
        <fullName evidence="4">Glycoside hydrolase family 16 protein</fullName>
    </submittedName>
</protein>
<dbReference type="Pfam" id="PF00722">
    <property type="entry name" value="Glyco_hydro_16"/>
    <property type="match status" value="1"/>
</dbReference>
<dbReference type="EMBL" id="JAAIVB010000078">
    <property type="protein sequence ID" value="NEX64230.1"/>
    <property type="molecule type" value="Genomic_DNA"/>
</dbReference>
<evidence type="ECO:0000256" key="1">
    <source>
        <dbReference type="ARBA" id="ARBA00006865"/>
    </source>
</evidence>
<keyword evidence="5" id="KW-1185">Reference proteome</keyword>
<evidence type="ECO:0000259" key="3">
    <source>
        <dbReference type="PROSITE" id="PS51762"/>
    </source>
</evidence>
<feature type="domain" description="GH16" evidence="3">
    <location>
        <begin position="130"/>
        <end position="361"/>
    </location>
</feature>
<feature type="compositionally biased region" description="Polar residues" evidence="2">
    <location>
        <begin position="131"/>
        <end position="143"/>
    </location>
</feature>